<dbReference type="PANTHER" id="PTHR47396">
    <property type="entry name" value="TYPE I RESTRICTION ENZYME ECOKI R PROTEIN"/>
    <property type="match status" value="1"/>
</dbReference>
<dbReference type="InterPro" id="IPR027417">
    <property type="entry name" value="P-loop_NTPase"/>
</dbReference>
<evidence type="ECO:0000259" key="1">
    <source>
        <dbReference type="PROSITE" id="PS51192"/>
    </source>
</evidence>
<dbReference type="PROSITE" id="PS51194">
    <property type="entry name" value="HELICASE_CTER"/>
    <property type="match status" value="1"/>
</dbReference>
<proteinExistence type="predicted"/>
<dbReference type="InterPro" id="IPR014001">
    <property type="entry name" value="Helicase_ATP-bd"/>
</dbReference>
<evidence type="ECO:0000259" key="2">
    <source>
        <dbReference type="PROSITE" id="PS51194"/>
    </source>
</evidence>
<sequence>MINELNHHIDEAEEIYILAAFIMESGVKKILPSLRKASERGADIRILTGDYLCITQPKALRLLITELPQAEVRLWQNDGRSFHPKAYLFRFTSGGHVVVGSSNLSASALSGGVEWSLSAASDQEQLFEQSAEAFMKLFQHDCTIPVNAISIEMYEKEFEAFHSVKEVHKVWNDSEEEAVMFGEPEDQEEAVTVMEAPALGEISPREAQEQALAALEETRELGYDKAMIVMATGLGKTYLAAFFARQFKRVLFVAHREEILRQAKASFEHVSHEWNTGLLTGTEKQLNEDIIFASVATLSRKHYLDQYDPKAFDLIVVDEFHHAAAVSYQKIINHFTPSFLLGITATPDRNDGKDVFAICDGNEAYNMNFWKAIQNQWLAPFHYYGVYDETDYSKIRWLSSGYDQEQLEQVQLREEMAEKIYAAWNRHRQTRTIAFCSSIRQAEFLADYFSKRGRNVAALHSKGHYSRHKAIKELHEGVLDVIFTVDLFNEGVDIPPVDTLLFVRPTESLTVFTQQLGRGLRLFAGKSHCTVIDLIGNYRNADVKLKVFAQNPSDFERDNKNVVPEVPLGCEVQLETQIIDLVKEMGKNRLQVRDRLILELEELILDIGRRPTYLQFHRMASIPSIFIKRSFGSYVNLLKSAGQLTADEEQVADLYKDWFIEAEKTSMVKSYKMVVLFAMLQRGPENWYRKITADEIAFEFHHYLTEKKYRKVIDFSDKKGKSLWEFNEKKVAKLLKDMPLSKWSGSSGGLVKFENDEFWFDIPEPSTEMHQDLYDLTKQICEYRLEEYFEKKASRSKMN</sequence>
<dbReference type="Gene3D" id="3.40.50.300">
    <property type="entry name" value="P-loop containing nucleotide triphosphate hydrolases"/>
    <property type="match status" value="2"/>
</dbReference>
<keyword evidence="3" id="KW-0547">Nucleotide-binding</keyword>
<evidence type="ECO:0000313" key="4">
    <source>
        <dbReference type="Proteomes" id="UP000031950"/>
    </source>
</evidence>
<dbReference type="GO" id="GO:0016787">
    <property type="term" value="F:hydrolase activity"/>
    <property type="evidence" value="ECO:0007669"/>
    <property type="project" value="InterPro"/>
</dbReference>
<dbReference type="Pfam" id="PF04851">
    <property type="entry name" value="ResIII"/>
    <property type="match status" value="1"/>
</dbReference>
<dbReference type="Gene3D" id="3.30.870.10">
    <property type="entry name" value="Endonuclease Chain A"/>
    <property type="match status" value="1"/>
</dbReference>
<dbReference type="SUPFAM" id="SSF52540">
    <property type="entry name" value="P-loop containing nucleoside triphosphate hydrolases"/>
    <property type="match status" value="1"/>
</dbReference>
<dbReference type="SMART" id="SM00487">
    <property type="entry name" value="DEXDc"/>
    <property type="match status" value="1"/>
</dbReference>
<dbReference type="InterPro" id="IPR025202">
    <property type="entry name" value="PLD-like_dom"/>
</dbReference>
<dbReference type="SMART" id="SM00490">
    <property type="entry name" value="HELICc"/>
    <property type="match status" value="1"/>
</dbReference>
<dbReference type="EMBL" id="JXRQ01000029">
    <property type="protein sequence ID" value="KIL43447.1"/>
    <property type="molecule type" value="Genomic_DNA"/>
</dbReference>
<name>A0A0C2V320_9BACL</name>
<protein>
    <submittedName>
        <fullName evidence="3">DNA helicase</fullName>
    </submittedName>
</protein>
<feature type="domain" description="Helicase C-terminal" evidence="2">
    <location>
        <begin position="408"/>
        <end position="563"/>
    </location>
</feature>
<evidence type="ECO:0000313" key="3">
    <source>
        <dbReference type="EMBL" id="KIL43447.1"/>
    </source>
</evidence>
<dbReference type="AlphaFoldDB" id="A0A0C2V320"/>
<dbReference type="CDD" id="cd18032">
    <property type="entry name" value="DEXHc_RE_I_III_res"/>
    <property type="match status" value="1"/>
</dbReference>
<dbReference type="PATRIC" id="fig|135826.4.peg.3133"/>
<dbReference type="InterPro" id="IPR050742">
    <property type="entry name" value="Helicase_Restrict-Modif_Enz"/>
</dbReference>
<keyword evidence="3" id="KW-0067">ATP-binding</keyword>
<organism evidence="3 4">
    <name type="scientific">Jeotgalibacillus alimentarius</name>
    <dbReference type="NCBI Taxonomy" id="135826"/>
    <lineage>
        <taxon>Bacteria</taxon>
        <taxon>Bacillati</taxon>
        <taxon>Bacillota</taxon>
        <taxon>Bacilli</taxon>
        <taxon>Bacillales</taxon>
        <taxon>Caryophanaceae</taxon>
        <taxon>Jeotgalibacillus</taxon>
    </lineage>
</organism>
<accession>A0A0C2V320</accession>
<gene>
    <name evidence="3" type="ORF">KP77_31530</name>
</gene>
<dbReference type="STRING" id="135826.KP77_31530"/>
<dbReference type="InterPro" id="IPR006935">
    <property type="entry name" value="Helicase/UvrB_N"/>
</dbReference>
<dbReference type="Proteomes" id="UP000031950">
    <property type="component" value="Unassembled WGS sequence"/>
</dbReference>
<feature type="domain" description="Helicase ATP-binding" evidence="1">
    <location>
        <begin position="217"/>
        <end position="365"/>
    </location>
</feature>
<dbReference type="GO" id="GO:0003677">
    <property type="term" value="F:DNA binding"/>
    <property type="evidence" value="ECO:0007669"/>
    <property type="project" value="InterPro"/>
</dbReference>
<dbReference type="Pfam" id="PF13091">
    <property type="entry name" value="PLDc_2"/>
    <property type="match status" value="1"/>
</dbReference>
<dbReference type="PANTHER" id="PTHR47396:SF1">
    <property type="entry name" value="ATP-DEPENDENT HELICASE IRC3-RELATED"/>
    <property type="match status" value="1"/>
</dbReference>
<comment type="caution">
    <text evidence="3">The sequence shown here is derived from an EMBL/GenBank/DDBJ whole genome shotgun (WGS) entry which is preliminary data.</text>
</comment>
<dbReference type="GO" id="GO:0005524">
    <property type="term" value="F:ATP binding"/>
    <property type="evidence" value="ECO:0007669"/>
    <property type="project" value="InterPro"/>
</dbReference>
<reference evidence="3 4" key="1">
    <citation type="submission" date="2015-01" db="EMBL/GenBank/DDBJ databases">
        <title>Genome sequence of Jeotgalibacillus alimentarius.</title>
        <authorList>
            <person name="Goh K.M."/>
            <person name="Chan K.-G."/>
            <person name="Yaakop A.S."/>
            <person name="Ee R."/>
            <person name="Gan H.M."/>
            <person name="Chan C.S."/>
        </authorList>
    </citation>
    <scope>NUCLEOTIDE SEQUENCE [LARGE SCALE GENOMIC DNA]</scope>
    <source>
        <strain evidence="3 4">YKJ-13</strain>
    </source>
</reference>
<dbReference type="GO" id="GO:0004386">
    <property type="term" value="F:helicase activity"/>
    <property type="evidence" value="ECO:0007669"/>
    <property type="project" value="UniProtKB-KW"/>
</dbReference>
<dbReference type="Pfam" id="PF00271">
    <property type="entry name" value="Helicase_C"/>
    <property type="match status" value="1"/>
</dbReference>
<dbReference type="CDD" id="cd18799">
    <property type="entry name" value="SF2_C_EcoAI-like"/>
    <property type="match status" value="1"/>
</dbReference>
<dbReference type="GO" id="GO:0005829">
    <property type="term" value="C:cytosol"/>
    <property type="evidence" value="ECO:0007669"/>
    <property type="project" value="TreeGrafter"/>
</dbReference>
<keyword evidence="4" id="KW-1185">Reference proteome</keyword>
<dbReference type="InterPro" id="IPR001650">
    <property type="entry name" value="Helicase_C-like"/>
</dbReference>
<dbReference type="PROSITE" id="PS51192">
    <property type="entry name" value="HELICASE_ATP_BIND_1"/>
    <property type="match status" value="1"/>
</dbReference>
<dbReference type="SUPFAM" id="SSF56024">
    <property type="entry name" value="Phospholipase D/nuclease"/>
    <property type="match status" value="1"/>
</dbReference>
<keyword evidence="3" id="KW-0378">Hydrolase</keyword>
<keyword evidence="3" id="KW-0347">Helicase</keyword>